<organism evidence="11 12">
    <name type="scientific">Synchytrium endobioticum</name>
    <dbReference type="NCBI Taxonomy" id="286115"/>
    <lineage>
        <taxon>Eukaryota</taxon>
        <taxon>Fungi</taxon>
        <taxon>Fungi incertae sedis</taxon>
        <taxon>Chytridiomycota</taxon>
        <taxon>Chytridiomycota incertae sedis</taxon>
        <taxon>Chytridiomycetes</taxon>
        <taxon>Synchytriales</taxon>
        <taxon>Synchytriaceae</taxon>
        <taxon>Synchytrium</taxon>
    </lineage>
</organism>
<dbReference type="Gene3D" id="2.40.50.140">
    <property type="entry name" value="Nucleic acid-binding proteins"/>
    <property type="match status" value="1"/>
</dbReference>
<dbReference type="GO" id="GO:0000175">
    <property type="term" value="F:3'-5'-RNA exonuclease activity"/>
    <property type="evidence" value="ECO:0007669"/>
    <property type="project" value="UniProtKB-UniRule"/>
</dbReference>
<name>A0A507DL68_9FUNG</name>
<evidence type="ECO:0000259" key="10">
    <source>
        <dbReference type="SMART" id="SM00955"/>
    </source>
</evidence>
<evidence type="ECO:0000256" key="8">
    <source>
        <dbReference type="HAMAP-Rule" id="MF_03045"/>
    </source>
</evidence>
<keyword evidence="12" id="KW-1185">Reference proteome</keyword>
<dbReference type="EMBL" id="QEAN01000040">
    <property type="protein sequence ID" value="TPX52266.1"/>
    <property type="molecule type" value="Genomic_DNA"/>
</dbReference>
<dbReference type="GO" id="GO:0000956">
    <property type="term" value="P:nuclear-transcribed mRNA catabolic process"/>
    <property type="evidence" value="ECO:0007669"/>
    <property type="project" value="UniProtKB-UniRule"/>
</dbReference>
<comment type="subcellular location">
    <subcellularLocation>
        <location evidence="8">Cytoplasm</location>
    </subcellularLocation>
    <subcellularLocation>
        <location evidence="8">Cytoplasm</location>
        <location evidence="8">P-body</location>
    </subcellularLocation>
</comment>
<evidence type="ECO:0000256" key="7">
    <source>
        <dbReference type="ARBA" id="ARBA00022884"/>
    </source>
</evidence>
<sequence length="1528" mass="169948">MDPISSAAAADAADAARVPNSISSDAPKKRSRRRNKDKQPGPENNTPSSPIDCHKDEQVVYEFEDYVAQLPSTSTAPPKSHPRIYPSRPVDQWRGHHHASRRGDYSPRGAASHSIGVGGSRTARTDSAHQQPLTFDHGRRAHRKEINDIYQPGIRPASQIGQIKIAKRPNAGNSSPTPIAPPSLPTPQTQSLTNPVQSFVLPSKPDPLQPKNPQTTILQNANSNEAGKSKPQQVLFDHTNVDQQSNSRHGKRKEVCLQNPSYVNATMHPHSQQRATFPPSLRRDGLPNGNGNNHWNQYHHGFDNSKPHFPLPSTPSRPDRGLQGPLPLSNGQSNVWNYRSSYDMTIPVNAARPSSEQQADTSSPHPGRAGSSRGSRRKMLYDPATGTMVPPPQQDSIDVEDDEDAVAGGDQTNEVGPSQRIRQLRHRNSSSRNGVSIDNPGQAPFKPSLFDEYITPQQVQQGLRQGELHKGPIRINKRNRFHSYVSVEGRERDIFILGQRHRNRAFDGDVVVVKMLDGQELADAKSKFQLSRDERRLEGDERQKKVIMAMDETLDGMESSDGEDESTLLGADDEDEDFENPFGKVVSIAERSPNQTFCGILTMDRWGRKESEVPTKSYAGIHPDFKFIWFKPTDKRVPLMTVSRSDVPIEFLQDPDAFTKVLFRVSVSKWTTTMQYPFGSLHGAVGQIGAIGPETDALLIENGIGWFTFSDDVLACLPAMPWNIPESEIAKRRDFRGERVFTVDPQAARDLDDAISCKPLGNGTYEVGVHIADVSYFVKAATSLDREARHRSTTIYLVQKTIPMLPSLLCEELCSLNPNVDRLAFSVVWIMNEDAEIIGEPWFGRSIIRSCAKLSYDHAQSIIEGNSNWNDLPSVEIGGGYNFDDLKLDILTMFQLSIKMRTRRFENGALSINSIKLSFTLDPEGNPVNCRAYDIRDSNRLIEEFMLLANMAVATKLRQAFPEDALLRRHEHPSPSALAEFLGMVSKLGIEIDPTSSSTLQASFDAIASRDVRYVLRLLAIKPMKRARYFRTGSSQITPSWHYALNVPLYTHFTSPIRRYCDLVVHRLLDCALRGSRNPYAAKVVDGFASHCNIMKDLSKNAQEASQRLYLVAYLDHLAKTQSGQVLEKGIVFRVGNRYYDVLVEKYGIERRIWVEDCMASEGALGCDFDEDKNELYIFWSKKTVAEGSSIIGERSSILDDGTSNSGEVGMPMLAALTPVSSKEEVEKIVVIGTTNHQEDEVNSDGADSDADWTTDDDVTTDSEEEDRGMVASKRRGVVTDDESSDADVKVEHLVQQTAEMSLNGNGNDVIPKTPSKSPVVTPKARKSPFTKRMIRRNINTNLIHVQVIKVFDCVDVRLCPSVERTPPEIKMYGANPTIVEAELAILVASATNGGGSRVDMSNGYVESCPALAEDCIGVIASSRSSFSPYSFISMQIIHGRRIEQTVFTFNCHYIVFRICISDKSLIASSTTGPHQGESMLWLITSDERCDDRADRLAGVEKDSVNFSISTQHEVTCCNDEKEREAEK</sequence>
<keyword evidence="1 8" id="KW-0963">Cytoplasm</keyword>
<dbReference type="InterPro" id="IPR001900">
    <property type="entry name" value="RNase_II/R"/>
</dbReference>
<feature type="region of interest" description="Disordered" evidence="9">
    <location>
        <begin position="352"/>
        <end position="448"/>
    </location>
</feature>
<dbReference type="InterPro" id="IPR012340">
    <property type="entry name" value="NA-bd_OB-fold"/>
</dbReference>
<evidence type="ECO:0000313" key="11">
    <source>
        <dbReference type="EMBL" id="TPX52266.1"/>
    </source>
</evidence>
<evidence type="ECO:0000256" key="3">
    <source>
        <dbReference type="ARBA" id="ARBA00022723"/>
    </source>
</evidence>
<proteinExistence type="inferred from homology"/>
<feature type="compositionally biased region" description="Low complexity" evidence="9">
    <location>
        <begin position="7"/>
        <end position="16"/>
    </location>
</feature>
<dbReference type="PANTHER" id="PTHR23355">
    <property type="entry name" value="RIBONUCLEASE"/>
    <property type="match status" value="1"/>
</dbReference>
<feature type="region of interest" description="Disordered" evidence="9">
    <location>
        <begin position="1303"/>
        <end position="1328"/>
    </location>
</feature>
<feature type="binding site" evidence="8">
    <location>
        <position position="753"/>
    </location>
    <ligand>
        <name>Mg(2+)</name>
        <dbReference type="ChEBI" id="CHEBI:18420"/>
    </ligand>
</feature>
<feature type="domain" description="RNB" evidence="10">
    <location>
        <begin position="732"/>
        <end position="1075"/>
    </location>
</feature>
<dbReference type="GO" id="GO:0003723">
    <property type="term" value="F:RNA binding"/>
    <property type="evidence" value="ECO:0007669"/>
    <property type="project" value="UniProtKB-KW"/>
</dbReference>
<keyword evidence="2 8" id="KW-0540">Nuclease</keyword>
<feature type="binding site" evidence="8">
    <location>
        <position position="744"/>
    </location>
    <ligand>
        <name>Mg(2+)</name>
        <dbReference type="ChEBI" id="CHEBI:18420"/>
    </ligand>
</feature>
<feature type="region of interest" description="Disordered" evidence="9">
    <location>
        <begin position="554"/>
        <end position="573"/>
    </location>
</feature>
<feature type="region of interest" description="Disordered" evidence="9">
    <location>
        <begin position="1233"/>
        <end position="1287"/>
    </location>
</feature>
<comment type="function">
    <text evidence="8">3'-5'-exoribonuclease that specifically recognizes RNAs polyuridylated at their 3' end and mediates their degradation. Component of an exosome-independent RNA degradation pathway that mediates degradation of cytoplasmic mRNAs that have been deadenylated and subsequently uridylated at their 3'.</text>
</comment>
<evidence type="ECO:0000313" key="12">
    <source>
        <dbReference type="Proteomes" id="UP000317494"/>
    </source>
</evidence>
<feature type="compositionally biased region" description="Polar residues" evidence="9">
    <location>
        <begin position="352"/>
        <end position="361"/>
    </location>
</feature>
<evidence type="ECO:0000256" key="1">
    <source>
        <dbReference type="ARBA" id="ARBA00022490"/>
    </source>
</evidence>
<dbReference type="SMART" id="SM00955">
    <property type="entry name" value="RNB"/>
    <property type="match status" value="1"/>
</dbReference>
<dbReference type="PANTHER" id="PTHR23355:SF9">
    <property type="entry name" value="DIS3-LIKE EXONUCLEASE 2"/>
    <property type="match status" value="1"/>
</dbReference>
<evidence type="ECO:0000256" key="9">
    <source>
        <dbReference type="SAM" id="MobiDB-lite"/>
    </source>
</evidence>
<evidence type="ECO:0000256" key="5">
    <source>
        <dbReference type="ARBA" id="ARBA00022839"/>
    </source>
</evidence>
<evidence type="ECO:0000256" key="6">
    <source>
        <dbReference type="ARBA" id="ARBA00022842"/>
    </source>
</evidence>
<dbReference type="Pfam" id="PF17877">
    <property type="entry name" value="Dis3l2_C_term"/>
    <property type="match status" value="1"/>
</dbReference>
<feature type="region of interest" description="Disordered" evidence="9">
    <location>
        <begin position="267"/>
        <end position="333"/>
    </location>
</feature>
<evidence type="ECO:0000256" key="4">
    <source>
        <dbReference type="ARBA" id="ARBA00022801"/>
    </source>
</evidence>
<keyword evidence="5 8" id="KW-0269">Exonuclease</keyword>
<protein>
    <recommendedName>
        <fullName evidence="8">DIS3-like exonuclease 2</fullName>
        <ecNumber evidence="8">3.1.13.-</ecNumber>
    </recommendedName>
</protein>
<evidence type="ECO:0000256" key="2">
    <source>
        <dbReference type="ARBA" id="ARBA00022722"/>
    </source>
</evidence>
<dbReference type="InterPro" id="IPR041505">
    <property type="entry name" value="Dis3_CSD2"/>
</dbReference>
<dbReference type="InterPro" id="IPR050180">
    <property type="entry name" value="RNR_Ribonuclease"/>
</dbReference>
<dbReference type="PROSITE" id="PS01175">
    <property type="entry name" value="RIBONUCLEASE_II"/>
    <property type="match status" value="1"/>
</dbReference>
<dbReference type="EC" id="3.1.13.-" evidence="8"/>
<comment type="similarity">
    <text evidence="8">Belongs to the RNR ribonuclease family. DIS3L2 subfamily.</text>
</comment>
<feature type="site" description="Important for catalytic activity" evidence="8">
    <location>
        <position position="752"/>
    </location>
</feature>
<dbReference type="GO" id="GO:0046872">
    <property type="term" value="F:metal ion binding"/>
    <property type="evidence" value="ECO:0007669"/>
    <property type="project" value="UniProtKB-KW"/>
</dbReference>
<dbReference type="Pfam" id="PF17216">
    <property type="entry name" value="Rrp44_CSD1"/>
    <property type="match status" value="1"/>
</dbReference>
<dbReference type="SUPFAM" id="SSF50249">
    <property type="entry name" value="Nucleic acid-binding proteins"/>
    <property type="match status" value="3"/>
</dbReference>
<dbReference type="InterPro" id="IPR022966">
    <property type="entry name" value="RNase_II/R_CS"/>
</dbReference>
<keyword evidence="7 8" id="KW-0694">RNA-binding</keyword>
<keyword evidence="6 8" id="KW-0460">Magnesium</keyword>
<accession>A0A507DL68</accession>
<reference evidence="11 12" key="1">
    <citation type="journal article" date="2019" name="Sci. Rep.">
        <title>Comparative genomics of chytrid fungi reveal insights into the obligate biotrophic and pathogenic lifestyle of Synchytrium endobioticum.</title>
        <authorList>
            <person name="van de Vossenberg B.T.L.H."/>
            <person name="Warris S."/>
            <person name="Nguyen H.D.T."/>
            <person name="van Gent-Pelzer M.P.E."/>
            <person name="Joly D.L."/>
            <person name="van de Geest H.C."/>
            <person name="Bonants P.J.M."/>
            <person name="Smith D.S."/>
            <person name="Levesque C.A."/>
            <person name="van der Lee T.A.J."/>
        </authorList>
    </citation>
    <scope>NUCLEOTIDE SEQUENCE [LARGE SCALE GENOMIC DNA]</scope>
    <source>
        <strain evidence="11 12">MB42</strain>
    </source>
</reference>
<dbReference type="Gene3D" id="2.40.50.690">
    <property type="match status" value="1"/>
</dbReference>
<dbReference type="Proteomes" id="UP000317494">
    <property type="component" value="Unassembled WGS sequence"/>
</dbReference>
<dbReference type="VEuPathDB" id="FungiDB:SeMB42_g01544"/>
<feature type="compositionally biased region" description="Low complexity" evidence="9">
    <location>
        <begin position="362"/>
        <end position="373"/>
    </location>
</feature>
<dbReference type="GO" id="GO:0000932">
    <property type="term" value="C:P-body"/>
    <property type="evidence" value="ECO:0007669"/>
    <property type="project" value="UniProtKB-SubCell"/>
</dbReference>
<keyword evidence="8" id="KW-0464">Manganese</keyword>
<gene>
    <name evidence="11" type="ORF">SeMB42_g01544</name>
</gene>
<dbReference type="STRING" id="286115.A0A507DL68"/>
<dbReference type="InterPro" id="IPR033771">
    <property type="entry name" value="Rrp44_CSD1"/>
</dbReference>
<dbReference type="HAMAP" id="MF_03045">
    <property type="entry name" value="DIS3L2"/>
    <property type="match status" value="1"/>
</dbReference>
<dbReference type="Pfam" id="PF00773">
    <property type="entry name" value="RNB"/>
    <property type="match status" value="1"/>
</dbReference>
<keyword evidence="4 8" id="KW-0378">Hydrolase</keyword>
<feature type="region of interest" description="Disordered" evidence="9">
    <location>
        <begin position="168"/>
        <end position="192"/>
    </location>
</feature>
<keyword evidence="3 8" id="KW-0479">Metal-binding</keyword>
<dbReference type="Gene3D" id="2.40.50.700">
    <property type="match status" value="1"/>
</dbReference>
<dbReference type="GO" id="GO:1990074">
    <property type="term" value="P:polyuridylation-dependent mRNA catabolic process"/>
    <property type="evidence" value="ECO:0007669"/>
    <property type="project" value="UniProtKB-UniRule"/>
</dbReference>
<dbReference type="InterPro" id="IPR041093">
    <property type="entry name" value="Dis3l2-like_C"/>
</dbReference>
<dbReference type="InterPro" id="IPR028591">
    <property type="entry name" value="DIS3L2"/>
</dbReference>
<feature type="region of interest" description="Disordered" evidence="9">
    <location>
        <begin position="1"/>
        <end position="141"/>
    </location>
</feature>
<comment type="caution">
    <text evidence="11">The sequence shown here is derived from an EMBL/GenBank/DDBJ whole genome shotgun (WGS) entry which is preliminary data.</text>
</comment>
<feature type="compositionally biased region" description="Acidic residues" evidence="9">
    <location>
        <begin position="1241"/>
        <end position="1267"/>
    </location>
</feature>
<dbReference type="Pfam" id="PF17849">
    <property type="entry name" value="OB_Dis3"/>
    <property type="match status" value="1"/>
</dbReference>
<comment type="cofactor">
    <cofactor evidence="8">
        <name>Mg(2+)</name>
        <dbReference type="ChEBI" id="CHEBI:18420"/>
    </cofactor>
    <cofactor evidence="8">
        <name>Mn(2+)</name>
        <dbReference type="ChEBI" id="CHEBI:29035"/>
    </cofactor>
</comment>